<dbReference type="Proteomes" id="UP000243975">
    <property type="component" value="Unassembled WGS sequence"/>
</dbReference>
<dbReference type="Pfam" id="PF01397">
    <property type="entry name" value="Terpene_synth"/>
    <property type="match status" value="1"/>
</dbReference>
<dbReference type="Gramene" id="KVH94557">
    <property type="protein sequence ID" value="KVH94557"/>
    <property type="gene ID" value="Ccrd_003367"/>
</dbReference>
<dbReference type="CDD" id="cd00684">
    <property type="entry name" value="Terpene_cyclase_plant_C1"/>
    <property type="match status" value="1"/>
</dbReference>
<evidence type="ECO:0000256" key="1">
    <source>
        <dbReference type="ARBA" id="ARBA00001946"/>
    </source>
</evidence>
<dbReference type="FunFam" id="1.50.10.130:FF:000001">
    <property type="entry name" value="Isoprene synthase, chloroplastic"/>
    <property type="match status" value="1"/>
</dbReference>
<dbReference type="Pfam" id="PF03936">
    <property type="entry name" value="Terpene_synth_C"/>
    <property type="match status" value="2"/>
</dbReference>
<dbReference type="PANTHER" id="PTHR31225:SF196">
    <property type="entry name" value="TERPENOID CYCLASES_PROTEIN PRENYLTRANSFERASE ALPHA-ALPHA TOROID-RELATED"/>
    <property type="match status" value="1"/>
</dbReference>
<dbReference type="InterPro" id="IPR050148">
    <property type="entry name" value="Terpene_synthase-like"/>
</dbReference>
<evidence type="ECO:0000259" key="6">
    <source>
        <dbReference type="Pfam" id="PF03936"/>
    </source>
</evidence>
<protein>
    <submittedName>
        <fullName evidence="7">Terpene synthase, metal-binding domain-containing protein</fullName>
    </submittedName>
</protein>
<comment type="caution">
    <text evidence="7">The sequence shown here is derived from an EMBL/GenBank/DDBJ whole genome shotgun (WGS) entry which is preliminary data.</text>
</comment>
<dbReference type="EMBL" id="LEKV01004549">
    <property type="protein sequence ID" value="KVH94557.1"/>
    <property type="molecule type" value="Genomic_DNA"/>
</dbReference>
<gene>
    <name evidence="7" type="ORF">Ccrd_003367</name>
</gene>
<evidence type="ECO:0000256" key="4">
    <source>
        <dbReference type="ARBA" id="ARBA00023239"/>
    </source>
</evidence>
<accession>A0A118JWE5</accession>
<dbReference type="GO" id="GO:0000287">
    <property type="term" value="F:magnesium ion binding"/>
    <property type="evidence" value="ECO:0007669"/>
    <property type="project" value="InterPro"/>
</dbReference>
<dbReference type="InterPro" id="IPR001906">
    <property type="entry name" value="Terpene_synth_N"/>
</dbReference>
<keyword evidence="3" id="KW-0460">Magnesium</keyword>
<dbReference type="InterPro" id="IPR008949">
    <property type="entry name" value="Isoprenoid_synthase_dom_sf"/>
</dbReference>
<keyword evidence="8" id="KW-1185">Reference proteome</keyword>
<dbReference type="InterPro" id="IPR005630">
    <property type="entry name" value="Terpene_synthase_metal-bd"/>
</dbReference>
<dbReference type="STRING" id="59895.A0A118JWE5"/>
<dbReference type="GO" id="GO:0016102">
    <property type="term" value="P:diterpenoid biosynthetic process"/>
    <property type="evidence" value="ECO:0007669"/>
    <property type="project" value="InterPro"/>
</dbReference>
<keyword evidence="2" id="KW-0479">Metal-binding</keyword>
<evidence type="ECO:0000256" key="3">
    <source>
        <dbReference type="ARBA" id="ARBA00022842"/>
    </source>
</evidence>
<evidence type="ECO:0000256" key="2">
    <source>
        <dbReference type="ARBA" id="ARBA00022723"/>
    </source>
</evidence>
<dbReference type="OMA" id="TIHDACE"/>
<dbReference type="Gene3D" id="1.50.10.130">
    <property type="entry name" value="Terpene synthase, N-terminal domain"/>
    <property type="match status" value="1"/>
</dbReference>
<dbReference type="InterPro" id="IPR008930">
    <property type="entry name" value="Terpenoid_cyclase/PrenylTrfase"/>
</dbReference>
<evidence type="ECO:0000313" key="8">
    <source>
        <dbReference type="Proteomes" id="UP000243975"/>
    </source>
</evidence>
<comment type="cofactor">
    <cofactor evidence="1">
        <name>Mg(2+)</name>
        <dbReference type="ChEBI" id="CHEBI:18420"/>
    </cofactor>
</comment>
<organism evidence="7 8">
    <name type="scientific">Cynara cardunculus var. scolymus</name>
    <name type="common">Globe artichoke</name>
    <name type="synonym">Cynara scolymus</name>
    <dbReference type="NCBI Taxonomy" id="59895"/>
    <lineage>
        <taxon>Eukaryota</taxon>
        <taxon>Viridiplantae</taxon>
        <taxon>Streptophyta</taxon>
        <taxon>Embryophyta</taxon>
        <taxon>Tracheophyta</taxon>
        <taxon>Spermatophyta</taxon>
        <taxon>Magnoliopsida</taxon>
        <taxon>eudicotyledons</taxon>
        <taxon>Gunneridae</taxon>
        <taxon>Pentapetalae</taxon>
        <taxon>asterids</taxon>
        <taxon>campanulids</taxon>
        <taxon>Asterales</taxon>
        <taxon>Asteraceae</taxon>
        <taxon>Carduoideae</taxon>
        <taxon>Cardueae</taxon>
        <taxon>Carduinae</taxon>
        <taxon>Cynara</taxon>
    </lineage>
</organism>
<dbReference type="InterPro" id="IPR036965">
    <property type="entry name" value="Terpene_synth_N_sf"/>
</dbReference>
<evidence type="ECO:0000259" key="5">
    <source>
        <dbReference type="Pfam" id="PF01397"/>
    </source>
</evidence>
<dbReference type="GO" id="GO:0010333">
    <property type="term" value="F:terpene synthase activity"/>
    <property type="evidence" value="ECO:0007669"/>
    <property type="project" value="InterPro"/>
</dbReference>
<dbReference type="AlphaFoldDB" id="A0A118JWE5"/>
<evidence type="ECO:0000313" key="7">
    <source>
        <dbReference type="EMBL" id="KVH94557.1"/>
    </source>
</evidence>
<sequence length="454" mass="53475">MEEIVKDLKEEVRKDLVASLNVPMEHTNLLKLIDAIQRLGIAYYFEDEIEKSLQHIYDTYGDNWNAGRHSLWFRLLRQQGFYVSSDIFSNYKDENGCFKESLTNDVQGMLELFEATYMRVQGEVILDEAYVFTTSHLDEISKDPLRSNSTLSSLIQATLKLPLWKSFPRLEALHYIPFYQKQASHNESWWKGFDVSNNLPYARDRIVECYFWALGLYFEPQYSSSRIFLAKMFAMITLIDDTYDAYGIHEELECFTEAIQRWSITCLEMLPDYMKLIYQKLMDMYKEMEETLVKEGKAYHLSYSKEFVIKMVKSYMDEEKWVTNEYMPTMDEYLSVALVTSGADMIVASSFVGMGDLEEQERKHSASCIEIYMKTYDGTEQDAHEYLNKKVEDAWKDINQESLIIKEVPRPLIMHVINMTRTTNYLYKDGENFTHPGEEFIEHIKSLFIHPMDI</sequence>
<dbReference type="SUPFAM" id="SSF48239">
    <property type="entry name" value="Terpenoid cyclases/Protein prenyltransferases"/>
    <property type="match status" value="1"/>
</dbReference>
<dbReference type="InterPro" id="IPR044814">
    <property type="entry name" value="Terpene_cyclase_plant_C1"/>
</dbReference>
<keyword evidence="4" id="KW-0456">Lyase</keyword>
<feature type="domain" description="Terpene synthase metal-binding" evidence="6">
    <location>
        <begin position="358"/>
        <end position="397"/>
    </location>
</feature>
<dbReference type="SUPFAM" id="SSF48576">
    <property type="entry name" value="Terpenoid synthases"/>
    <property type="match status" value="1"/>
</dbReference>
<proteinExistence type="predicted"/>
<dbReference type="PANTHER" id="PTHR31225">
    <property type="entry name" value="OS04G0344100 PROTEIN-RELATED"/>
    <property type="match status" value="1"/>
</dbReference>
<name>A0A118JWE5_CYNCS</name>
<dbReference type="Gene3D" id="1.10.600.10">
    <property type="entry name" value="Farnesyl Diphosphate Synthase"/>
    <property type="match status" value="2"/>
</dbReference>
<feature type="domain" description="Terpene synthase N-terminal" evidence="5">
    <location>
        <begin position="2"/>
        <end position="159"/>
    </location>
</feature>
<reference evidence="7 8" key="1">
    <citation type="journal article" date="2016" name="Sci. Rep.">
        <title>The genome sequence of the outbreeding globe artichoke constructed de novo incorporating a phase-aware low-pass sequencing strategy of F1 progeny.</title>
        <authorList>
            <person name="Scaglione D."/>
            <person name="Reyes-Chin-Wo S."/>
            <person name="Acquadro A."/>
            <person name="Froenicke L."/>
            <person name="Portis E."/>
            <person name="Beitel C."/>
            <person name="Tirone M."/>
            <person name="Mauro R."/>
            <person name="Lo Monaco A."/>
            <person name="Mauromicale G."/>
            <person name="Faccioli P."/>
            <person name="Cattivelli L."/>
            <person name="Rieseberg L."/>
            <person name="Michelmore R."/>
            <person name="Lanteri S."/>
        </authorList>
    </citation>
    <scope>NUCLEOTIDE SEQUENCE [LARGE SCALE GENOMIC DNA]</scope>
    <source>
        <strain evidence="7">2C</strain>
    </source>
</reference>
<feature type="domain" description="Terpene synthase metal-binding" evidence="6">
    <location>
        <begin position="193"/>
        <end position="356"/>
    </location>
</feature>